<dbReference type="KEGG" id="drt:Dret_0544"/>
<dbReference type="CDD" id="cd18081">
    <property type="entry name" value="RlmH-like"/>
    <property type="match status" value="1"/>
</dbReference>
<dbReference type="eggNOG" id="COG1576">
    <property type="taxonomic scope" value="Bacteria"/>
</dbReference>
<evidence type="ECO:0000256" key="2">
    <source>
        <dbReference type="ARBA" id="ARBA00022679"/>
    </source>
</evidence>
<dbReference type="STRING" id="485915.Dret_0544"/>
<keyword evidence="2 5" id="KW-0808">Transferase</keyword>
<dbReference type="SUPFAM" id="SSF75217">
    <property type="entry name" value="alpha/beta knot"/>
    <property type="match status" value="1"/>
</dbReference>
<dbReference type="EMBL" id="CP001734">
    <property type="protein sequence ID" value="ACV67841.1"/>
    <property type="molecule type" value="Genomic_DNA"/>
</dbReference>
<comment type="subcellular location">
    <subcellularLocation>
        <location evidence="5">Cytoplasm</location>
    </subcellularLocation>
</comment>
<feature type="binding site" evidence="5">
    <location>
        <position position="104"/>
    </location>
    <ligand>
        <name>S-adenosyl-L-methionine</name>
        <dbReference type="ChEBI" id="CHEBI:59789"/>
    </ligand>
</feature>
<dbReference type="OrthoDB" id="9806643at2"/>
<dbReference type="RefSeq" id="WP_015750999.1">
    <property type="nucleotide sequence ID" value="NC_013223.1"/>
</dbReference>
<organism evidence="6 7">
    <name type="scientific">Desulfohalobium retbaense (strain ATCC 49708 / DSM 5692 / JCM 16813 / HR100)</name>
    <dbReference type="NCBI Taxonomy" id="485915"/>
    <lineage>
        <taxon>Bacteria</taxon>
        <taxon>Pseudomonadati</taxon>
        <taxon>Thermodesulfobacteriota</taxon>
        <taxon>Desulfovibrionia</taxon>
        <taxon>Desulfovibrionales</taxon>
        <taxon>Desulfohalobiaceae</taxon>
        <taxon>Desulfohalobium</taxon>
    </lineage>
</organism>
<keyword evidence="7" id="KW-1185">Reference proteome</keyword>
<dbReference type="PANTHER" id="PTHR33603:SF1">
    <property type="entry name" value="RIBOSOMAL RNA LARGE SUBUNIT METHYLTRANSFERASE H"/>
    <property type="match status" value="1"/>
</dbReference>
<dbReference type="GO" id="GO:0005737">
    <property type="term" value="C:cytoplasm"/>
    <property type="evidence" value="ECO:0007669"/>
    <property type="project" value="UniProtKB-SubCell"/>
</dbReference>
<accession>C8WYS5</accession>
<name>C8WYS5_DESRD</name>
<feature type="binding site" evidence="5">
    <location>
        <position position="72"/>
    </location>
    <ligand>
        <name>S-adenosyl-L-methionine</name>
        <dbReference type="ChEBI" id="CHEBI:59789"/>
    </ligand>
</feature>
<comment type="catalytic activity">
    <reaction evidence="5">
        <text>pseudouridine(1915) in 23S rRNA + S-adenosyl-L-methionine = N(3)-methylpseudouridine(1915) in 23S rRNA + S-adenosyl-L-homocysteine + H(+)</text>
        <dbReference type="Rhea" id="RHEA:42752"/>
        <dbReference type="Rhea" id="RHEA-COMP:10221"/>
        <dbReference type="Rhea" id="RHEA-COMP:10222"/>
        <dbReference type="ChEBI" id="CHEBI:15378"/>
        <dbReference type="ChEBI" id="CHEBI:57856"/>
        <dbReference type="ChEBI" id="CHEBI:59789"/>
        <dbReference type="ChEBI" id="CHEBI:65314"/>
        <dbReference type="ChEBI" id="CHEBI:74486"/>
        <dbReference type="EC" id="2.1.1.177"/>
    </reaction>
</comment>
<dbReference type="InterPro" id="IPR003742">
    <property type="entry name" value="RlmH-like"/>
</dbReference>
<comment type="subunit">
    <text evidence="5">Homodimer.</text>
</comment>
<dbReference type="Gene3D" id="3.40.1280.10">
    <property type="match status" value="1"/>
</dbReference>
<reference evidence="6 7" key="2">
    <citation type="journal article" date="2010" name="Stand. Genomic Sci.">
        <title>Complete genome sequence of Desulfohalobium retbaense type strain (HR(100)).</title>
        <authorList>
            <person name="Spring S."/>
            <person name="Nolan M."/>
            <person name="Lapidus A."/>
            <person name="Glavina Del Rio T."/>
            <person name="Copeland A."/>
            <person name="Tice H."/>
            <person name="Cheng J.F."/>
            <person name="Lucas S."/>
            <person name="Land M."/>
            <person name="Chen F."/>
            <person name="Bruce D."/>
            <person name="Goodwin L."/>
            <person name="Pitluck S."/>
            <person name="Ivanova N."/>
            <person name="Mavromatis K."/>
            <person name="Mikhailova N."/>
            <person name="Pati A."/>
            <person name="Chen A."/>
            <person name="Palaniappan K."/>
            <person name="Hauser L."/>
            <person name="Chang Y.J."/>
            <person name="Jeffries C.D."/>
            <person name="Munk C."/>
            <person name="Kiss H."/>
            <person name="Chain P."/>
            <person name="Han C."/>
            <person name="Brettin T."/>
            <person name="Detter J.C."/>
            <person name="Schuler E."/>
            <person name="Goker M."/>
            <person name="Rohde M."/>
            <person name="Bristow J."/>
            <person name="Eisen J.A."/>
            <person name="Markowitz V."/>
            <person name="Hugenholtz P."/>
            <person name="Kyrpides N.C."/>
            <person name="Klenk H.P."/>
        </authorList>
    </citation>
    <scope>NUCLEOTIDE SEQUENCE [LARGE SCALE GENOMIC DNA]</scope>
    <source>
        <strain evidence="6 7">DSM 5692</strain>
    </source>
</reference>
<dbReference type="HOGENOM" id="CLU_100552_1_0_7"/>
<dbReference type="PIRSF" id="PIRSF004505">
    <property type="entry name" value="MT_bac"/>
    <property type="match status" value="1"/>
</dbReference>
<dbReference type="InterPro" id="IPR029026">
    <property type="entry name" value="tRNA_m1G_MTases_N"/>
</dbReference>
<dbReference type="InterPro" id="IPR029028">
    <property type="entry name" value="Alpha/beta_knot_MTases"/>
</dbReference>
<evidence type="ECO:0000256" key="1">
    <source>
        <dbReference type="ARBA" id="ARBA00022603"/>
    </source>
</evidence>
<evidence type="ECO:0000256" key="5">
    <source>
        <dbReference type="HAMAP-Rule" id="MF_00658"/>
    </source>
</evidence>
<evidence type="ECO:0000256" key="3">
    <source>
        <dbReference type="ARBA" id="ARBA00022691"/>
    </source>
</evidence>
<evidence type="ECO:0000313" key="7">
    <source>
        <dbReference type="Proteomes" id="UP000001052"/>
    </source>
</evidence>
<dbReference type="PANTHER" id="PTHR33603">
    <property type="entry name" value="METHYLTRANSFERASE"/>
    <property type="match status" value="1"/>
</dbReference>
<sequence length="155" mass="17371">MNRLKCIWTGAMKKGIWRDAAELYWKRLSGLYTSDSVCVKDGPSHLAPGPRKEAEAKAILAKTTPRDRVIVLDERGKSRTSAQLAQDLTGWLEDPARQPCFILGGAYGLADQVRDRADDLLAFGPMTLPHELARVVLFEQLYRAATILKNIPYHH</sequence>
<gene>
    <name evidence="5" type="primary">rlmH</name>
    <name evidence="6" type="ordered locus">Dret_0544</name>
</gene>
<dbReference type="Proteomes" id="UP000001052">
    <property type="component" value="Chromosome"/>
</dbReference>
<feature type="binding site" evidence="5">
    <location>
        <begin position="123"/>
        <end position="128"/>
    </location>
    <ligand>
        <name>S-adenosyl-L-methionine</name>
        <dbReference type="ChEBI" id="CHEBI:59789"/>
    </ligand>
</feature>
<dbReference type="Pfam" id="PF02590">
    <property type="entry name" value="SPOUT_MTase"/>
    <property type="match status" value="1"/>
</dbReference>
<comment type="similarity">
    <text evidence="4 5">Belongs to the RNA methyltransferase RlmH family.</text>
</comment>
<dbReference type="EC" id="2.1.1.177" evidence="5"/>
<keyword evidence="1 5" id="KW-0489">Methyltransferase</keyword>
<keyword evidence="5" id="KW-0698">rRNA processing</keyword>
<protein>
    <recommendedName>
        <fullName evidence="5">Ribosomal RNA large subunit methyltransferase H</fullName>
        <ecNumber evidence="5">2.1.1.177</ecNumber>
    </recommendedName>
    <alternativeName>
        <fullName evidence="5">23S rRNA (pseudouridine1915-N3)-methyltransferase</fullName>
    </alternativeName>
    <alternativeName>
        <fullName evidence="5">23S rRNA m3Psi1915 methyltransferase</fullName>
    </alternativeName>
    <alternativeName>
        <fullName evidence="5">rRNA (pseudouridine-N3-)-methyltransferase RlmH</fullName>
    </alternativeName>
</protein>
<dbReference type="AlphaFoldDB" id="C8WYS5"/>
<keyword evidence="5" id="KW-0963">Cytoplasm</keyword>
<evidence type="ECO:0000313" key="6">
    <source>
        <dbReference type="EMBL" id="ACV67841.1"/>
    </source>
</evidence>
<comment type="function">
    <text evidence="5">Specifically methylates the pseudouridine at position 1915 (m3Psi1915) in 23S rRNA.</text>
</comment>
<evidence type="ECO:0000256" key="4">
    <source>
        <dbReference type="ARBA" id="ARBA00038303"/>
    </source>
</evidence>
<keyword evidence="3 5" id="KW-0949">S-adenosyl-L-methionine</keyword>
<proteinExistence type="inferred from homology"/>
<dbReference type="HAMAP" id="MF_00658">
    <property type="entry name" value="23SrRNA_methyltr_H"/>
    <property type="match status" value="1"/>
</dbReference>
<reference evidence="7" key="1">
    <citation type="submission" date="2009-09" db="EMBL/GenBank/DDBJ databases">
        <title>The complete chromosome of Desulfohalobium retbaense DSM 5692.</title>
        <authorList>
            <consortium name="US DOE Joint Genome Institute (JGI-PGF)"/>
            <person name="Lucas S."/>
            <person name="Copeland A."/>
            <person name="Lapidus A."/>
            <person name="Glavina del Rio T."/>
            <person name="Dalin E."/>
            <person name="Tice H."/>
            <person name="Bruce D."/>
            <person name="Goodwin L."/>
            <person name="Pitluck S."/>
            <person name="Kyrpides N."/>
            <person name="Mavromatis K."/>
            <person name="Ivanova N."/>
            <person name="Mikhailova N."/>
            <person name="Munk A.C."/>
            <person name="Brettin T."/>
            <person name="Detter J.C."/>
            <person name="Han C."/>
            <person name="Tapia R."/>
            <person name="Larimer F."/>
            <person name="Land M."/>
            <person name="Hauser L."/>
            <person name="Markowitz V."/>
            <person name="Cheng J.-F."/>
            <person name="Hugenholtz P."/>
            <person name="Woyke T."/>
            <person name="Wu D."/>
            <person name="Spring S."/>
            <person name="Klenk H.-P."/>
            <person name="Eisen J.A."/>
        </authorList>
    </citation>
    <scope>NUCLEOTIDE SEQUENCE [LARGE SCALE GENOMIC DNA]</scope>
    <source>
        <strain evidence="7">DSM 5692</strain>
    </source>
</reference>
<dbReference type="GO" id="GO:0070038">
    <property type="term" value="F:rRNA (pseudouridine-N3-)-methyltransferase activity"/>
    <property type="evidence" value="ECO:0007669"/>
    <property type="project" value="UniProtKB-UniRule"/>
</dbReference>